<proteinExistence type="predicted"/>
<feature type="region of interest" description="Disordered" evidence="1">
    <location>
        <begin position="1"/>
        <end position="26"/>
    </location>
</feature>
<feature type="compositionally biased region" description="Basic and acidic residues" evidence="1">
    <location>
        <begin position="12"/>
        <end position="25"/>
    </location>
</feature>
<dbReference type="EMBL" id="JASCZI010151979">
    <property type="protein sequence ID" value="MED6175061.1"/>
    <property type="molecule type" value="Genomic_DNA"/>
</dbReference>
<organism evidence="2 3">
    <name type="scientific">Stylosanthes scabra</name>
    <dbReference type="NCBI Taxonomy" id="79078"/>
    <lineage>
        <taxon>Eukaryota</taxon>
        <taxon>Viridiplantae</taxon>
        <taxon>Streptophyta</taxon>
        <taxon>Embryophyta</taxon>
        <taxon>Tracheophyta</taxon>
        <taxon>Spermatophyta</taxon>
        <taxon>Magnoliopsida</taxon>
        <taxon>eudicotyledons</taxon>
        <taxon>Gunneridae</taxon>
        <taxon>Pentapetalae</taxon>
        <taxon>rosids</taxon>
        <taxon>fabids</taxon>
        <taxon>Fabales</taxon>
        <taxon>Fabaceae</taxon>
        <taxon>Papilionoideae</taxon>
        <taxon>50 kb inversion clade</taxon>
        <taxon>dalbergioids sensu lato</taxon>
        <taxon>Dalbergieae</taxon>
        <taxon>Pterocarpus clade</taxon>
        <taxon>Stylosanthes</taxon>
    </lineage>
</organism>
<dbReference type="Proteomes" id="UP001341840">
    <property type="component" value="Unassembled WGS sequence"/>
</dbReference>
<gene>
    <name evidence="2" type="ORF">PIB30_074974</name>
</gene>
<name>A0ABU6VRN6_9FABA</name>
<keyword evidence="3" id="KW-1185">Reference proteome</keyword>
<protein>
    <submittedName>
        <fullName evidence="2">Uncharacterized protein</fullName>
    </submittedName>
</protein>
<evidence type="ECO:0000256" key="1">
    <source>
        <dbReference type="SAM" id="MobiDB-lite"/>
    </source>
</evidence>
<accession>A0ABU6VRN6</accession>
<comment type="caution">
    <text evidence="2">The sequence shown here is derived from an EMBL/GenBank/DDBJ whole genome shotgun (WGS) entry which is preliminary data.</text>
</comment>
<evidence type="ECO:0000313" key="2">
    <source>
        <dbReference type="EMBL" id="MED6175061.1"/>
    </source>
</evidence>
<sequence length="107" mass="11523">MAPSMLMAEAGDTIRREREGEGGKVDDEDGGFERWWLWGQRRVRWRLKVVAMGVEEEDDGSKARWSSTIGCGDGMECGDGRMKKMVLAGGVEVGGSVVVDEGAEGGG</sequence>
<evidence type="ECO:0000313" key="3">
    <source>
        <dbReference type="Proteomes" id="UP001341840"/>
    </source>
</evidence>
<reference evidence="2 3" key="1">
    <citation type="journal article" date="2023" name="Plants (Basel)">
        <title>Bridging the Gap: Combining Genomics and Transcriptomics Approaches to Understand Stylosanthes scabra, an Orphan Legume from the Brazilian Caatinga.</title>
        <authorList>
            <person name="Ferreira-Neto J.R.C."/>
            <person name="da Silva M.D."/>
            <person name="Binneck E."/>
            <person name="de Melo N.F."/>
            <person name="da Silva R.H."/>
            <person name="de Melo A.L.T.M."/>
            <person name="Pandolfi V."/>
            <person name="Bustamante F.O."/>
            <person name="Brasileiro-Vidal A.C."/>
            <person name="Benko-Iseppon A.M."/>
        </authorList>
    </citation>
    <scope>NUCLEOTIDE SEQUENCE [LARGE SCALE GENOMIC DNA]</scope>
    <source>
        <tissue evidence="2">Leaves</tissue>
    </source>
</reference>